<evidence type="ECO:0000313" key="4">
    <source>
        <dbReference type="Proteomes" id="UP000007875"/>
    </source>
</evidence>
<dbReference type="HOGENOM" id="CLU_1083878_0_0_1"/>
<feature type="region of interest" description="Disordered" evidence="1">
    <location>
        <begin position="32"/>
        <end position="149"/>
    </location>
</feature>
<dbReference type="AlphaFoldDB" id="H2Y4B1"/>
<keyword evidence="2" id="KW-0812">Transmembrane</keyword>
<keyword evidence="2" id="KW-0472">Membrane</keyword>
<keyword evidence="2" id="KW-1133">Transmembrane helix</keyword>
<sequence length="257" mass="27897">MMIGIAVGGAVGGVIILVIFIVLMLHCARSRRERKSTNFDKQDRTTSRSPIVRHATAVSEKAYAHDETVPINHPDHMGQYNVRTSLSSHGGGPESSVDESDDTNPTPTSGQDDGYHTEEANSWNRGENPAKLSMASTSPAKSPATVNSYNNYTPHYPGAVQQPPALSAFSSDLGPRYNTISYQDLPARNQSPGHYAFDPSPYDPTTLSQPVSALRSASAMGERLSPPPIRYVPQRKYSDATAPMNAYSVIPTNDFYP</sequence>
<dbReference type="Ensembl" id="ENSCSAVT00000000160.1">
    <property type="protein sequence ID" value="ENSCSAVP00000000159.1"/>
    <property type="gene ID" value="ENSCSAVG00000000089.1"/>
</dbReference>
<feature type="compositionally biased region" description="Basic and acidic residues" evidence="1">
    <location>
        <begin position="62"/>
        <end position="76"/>
    </location>
</feature>
<dbReference type="InParanoid" id="H2Y4B1"/>
<feature type="compositionally biased region" description="Basic and acidic residues" evidence="1">
    <location>
        <begin position="35"/>
        <end position="46"/>
    </location>
</feature>
<reference evidence="3" key="3">
    <citation type="submission" date="2025-09" db="UniProtKB">
        <authorList>
            <consortium name="Ensembl"/>
        </authorList>
    </citation>
    <scope>IDENTIFICATION</scope>
</reference>
<keyword evidence="4" id="KW-1185">Reference proteome</keyword>
<protein>
    <submittedName>
        <fullName evidence="3">Uncharacterized protein</fullName>
    </submittedName>
</protein>
<accession>H2Y4B1</accession>
<proteinExistence type="predicted"/>
<name>H2Y4B1_CIOSA</name>
<reference evidence="4" key="1">
    <citation type="submission" date="2003-08" db="EMBL/GenBank/DDBJ databases">
        <authorList>
            <person name="Birren B."/>
            <person name="Nusbaum C."/>
            <person name="Abebe A."/>
            <person name="Abouelleil A."/>
            <person name="Adekoya E."/>
            <person name="Ait-zahra M."/>
            <person name="Allen N."/>
            <person name="Allen T."/>
            <person name="An P."/>
            <person name="Anderson M."/>
            <person name="Anderson S."/>
            <person name="Arachchi H."/>
            <person name="Armbruster J."/>
            <person name="Bachantsang P."/>
            <person name="Baldwin J."/>
            <person name="Barry A."/>
            <person name="Bayul T."/>
            <person name="Blitshsteyn B."/>
            <person name="Bloom T."/>
            <person name="Blye J."/>
            <person name="Boguslavskiy L."/>
            <person name="Borowsky M."/>
            <person name="Boukhgalter B."/>
            <person name="Brunache A."/>
            <person name="Butler J."/>
            <person name="Calixte N."/>
            <person name="Calvo S."/>
            <person name="Camarata J."/>
            <person name="Campo K."/>
            <person name="Chang J."/>
            <person name="Cheshatsang Y."/>
            <person name="Citroen M."/>
            <person name="Collymore A."/>
            <person name="Considine T."/>
            <person name="Cook A."/>
            <person name="Cooke P."/>
            <person name="Corum B."/>
            <person name="Cuomo C."/>
            <person name="David R."/>
            <person name="Dawoe T."/>
            <person name="Degray S."/>
            <person name="Dodge S."/>
            <person name="Dooley K."/>
            <person name="Dorje P."/>
            <person name="Dorjee K."/>
            <person name="Dorris L."/>
            <person name="Duffey N."/>
            <person name="Dupes A."/>
            <person name="Elkins T."/>
            <person name="Engels R."/>
            <person name="Erickson J."/>
            <person name="Farina A."/>
            <person name="Faro S."/>
            <person name="Ferreira P."/>
            <person name="Fischer H."/>
            <person name="Fitzgerald M."/>
            <person name="Foley K."/>
            <person name="Gage D."/>
            <person name="Galagan J."/>
            <person name="Gearin G."/>
            <person name="Gnerre S."/>
            <person name="Gnirke A."/>
            <person name="Goyette A."/>
            <person name="Graham J."/>
            <person name="Grandbois E."/>
            <person name="Gyaltsen K."/>
            <person name="Hafez N."/>
            <person name="Hagopian D."/>
            <person name="Hagos B."/>
            <person name="Hall J."/>
            <person name="Hatcher B."/>
            <person name="Heller A."/>
            <person name="Higgins H."/>
            <person name="Honan T."/>
            <person name="Horn A."/>
            <person name="Houde N."/>
            <person name="Hughes L."/>
            <person name="Hulme W."/>
            <person name="Husby E."/>
            <person name="Iliev I."/>
            <person name="Jaffe D."/>
            <person name="Jones C."/>
            <person name="Kamal M."/>
            <person name="Kamat A."/>
            <person name="Kamvysselis M."/>
            <person name="Karlsson E."/>
            <person name="Kells C."/>
            <person name="Kieu A."/>
            <person name="Kisner P."/>
            <person name="Kodira C."/>
            <person name="Kulbokas E."/>
            <person name="Labutti K."/>
            <person name="Lama D."/>
            <person name="Landers T."/>
            <person name="Leger J."/>
            <person name="Levine S."/>
            <person name="Lewis D."/>
            <person name="Lewis T."/>
            <person name="Lindblad-toh K."/>
            <person name="Liu X."/>
            <person name="Lokyitsang T."/>
            <person name="Lokyitsang Y."/>
            <person name="Lucien O."/>
            <person name="Lui A."/>
            <person name="Ma L.J."/>
            <person name="Mabbitt R."/>
            <person name="Macdonald J."/>
            <person name="Maclean C."/>
            <person name="Major J."/>
            <person name="Manning J."/>
            <person name="Marabella R."/>
            <person name="Maru K."/>
            <person name="Matthews C."/>
            <person name="Mauceli E."/>
            <person name="Mccarthy M."/>
            <person name="Mcdonough S."/>
            <person name="Mcghee T."/>
            <person name="Meldrim J."/>
            <person name="Meneus L."/>
            <person name="Mesirov J."/>
            <person name="Mihalev A."/>
            <person name="Mihova T."/>
            <person name="Mikkelsen T."/>
            <person name="Mlenga V."/>
            <person name="Moru K."/>
            <person name="Mozes J."/>
            <person name="Mulrain L."/>
            <person name="Munson G."/>
            <person name="Naylor J."/>
            <person name="Newes C."/>
            <person name="Nguyen C."/>
            <person name="Nguyen N."/>
            <person name="Nguyen T."/>
            <person name="Nicol R."/>
            <person name="Nielsen C."/>
            <person name="Nizzari M."/>
            <person name="Norbu C."/>
            <person name="Norbu N."/>
            <person name="O'donnell P."/>
            <person name="Okoawo O."/>
            <person name="O'leary S."/>
            <person name="Omotosho B."/>
            <person name="O'neill K."/>
            <person name="Osman S."/>
            <person name="Parker S."/>
            <person name="Perrin D."/>
            <person name="Phunkhang P."/>
            <person name="Piqani B."/>
            <person name="Purcell S."/>
            <person name="Rachupka T."/>
            <person name="Ramasamy U."/>
            <person name="Rameau R."/>
            <person name="Ray V."/>
            <person name="Raymond C."/>
            <person name="Retta R."/>
            <person name="Richardson S."/>
            <person name="Rise C."/>
            <person name="Rodriguez J."/>
            <person name="Rogers J."/>
            <person name="Rogov P."/>
            <person name="Rutman M."/>
            <person name="Schupbach R."/>
            <person name="Seaman C."/>
            <person name="Settipalli S."/>
            <person name="Sharpe T."/>
            <person name="Sheridan J."/>
            <person name="Sherpa N."/>
            <person name="Shi J."/>
            <person name="Smirnov S."/>
            <person name="Smith C."/>
            <person name="Sougnez C."/>
            <person name="Spencer B."/>
            <person name="Stalker J."/>
            <person name="Stange-thomann N."/>
            <person name="Stavropoulos S."/>
            <person name="Stetson K."/>
            <person name="Stone C."/>
            <person name="Stone S."/>
            <person name="Stubbs M."/>
            <person name="Talamas J."/>
            <person name="Tchuinga P."/>
            <person name="Tenzing P."/>
            <person name="Tesfaye S."/>
            <person name="Theodore J."/>
            <person name="Thoulutsang Y."/>
            <person name="Topham K."/>
            <person name="Towey S."/>
            <person name="Tsamla T."/>
            <person name="Tsomo N."/>
            <person name="Vallee D."/>
            <person name="Vassiliev H."/>
            <person name="Venkataraman V."/>
            <person name="Vinson J."/>
            <person name="Vo A."/>
            <person name="Wade C."/>
            <person name="Wang S."/>
            <person name="Wangchuk T."/>
            <person name="Wangdi T."/>
            <person name="Whittaker C."/>
            <person name="Wilkinson J."/>
            <person name="Wu Y."/>
            <person name="Wyman D."/>
            <person name="Yadav S."/>
            <person name="Yang S."/>
            <person name="Yang X."/>
            <person name="Yeager S."/>
            <person name="Yee E."/>
            <person name="Young G."/>
            <person name="Zainoun J."/>
            <person name="Zembeck L."/>
            <person name="Zimmer A."/>
            <person name="Zody M."/>
            <person name="Lander E."/>
        </authorList>
    </citation>
    <scope>NUCLEOTIDE SEQUENCE [LARGE SCALE GENOMIC DNA]</scope>
</reference>
<evidence type="ECO:0000313" key="3">
    <source>
        <dbReference type="Ensembl" id="ENSCSAVP00000000159.1"/>
    </source>
</evidence>
<evidence type="ECO:0000256" key="1">
    <source>
        <dbReference type="SAM" id="MobiDB-lite"/>
    </source>
</evidence>
<organism evidence="3 4">
    <name type="scientific">Ciona savignyi</name>
    <name type="common">Pacific transparent sea squirt</name>
    <dbReference type="NCBI Taxonomy" id="51511"/>
    <lineage>
        <taxon>Eukaryota</taxon>
        <taxon>Metazoa</taxon>
        <taxon>Chordata</taxon>
        <taxon>Tunicata</taxon>
        <taxon>Ascidiacea</taxon>
        <taxon>Phlebobranchia</taxon>
        <taxon>Cionidae</taxon>
        <taxon>Ciona</taxon>
    </lineage>
</organism>
<reference evidence="3" key="2">
    <citation type="submission" date="2025-08" db="UniProtKB">
        <authorList>
            <consortium name="Ensembl"/>
        </authorList>
    </citation>
    <scope>IDENTIFICATION</scope>
</reference>
<feature type="compositionally biased region" description="Polar residues" evidence="1">
    <location>
        <begin position="134"/>
        <end position="149"/>
    </location>
</feature>
<feature type="transmembrane region" description="Helical" evidence="2">
    <location>
        <begin position="6"/>
        <end position="25"/>
    </location>
</feature>
<dbReference type="Proteomes" id="UP000007875">
    <property type="component" value="Unassembled WGS sequence"/>
</dbReference>
<evidence type="ECO:0000256" key="2">
    <source>
        <dbReference type="SAM" id="Phobius"/>
    </source>
</evidence>